<name>A0A915VK71_9BACT</name>
<dbReference type="EMBL" id="AP026867">
    <property type="protein sequence ID" value="BDS09538.1"/>
    <property type="molecule type" value="Genomic_DNA"/>
</dbReference>
<dbReference type="GO" id="GO:0016791">
    <property type="term" value="F:phosphatase activity"/>
    <property type="evidence" value="ECO:0007669"/>
    <property type="project" value="TreeGrafter"/>
</dbReference>
<evidence type="ECO:0000313" key="3">
    <source>
        <dbReference type="EMBL" id="BDS09538.1"/>
    </source>
</evidence>
<dbReference type="PANTHER" id="PTHR43156:SF2">
    <property type="entry name" value="STAGE II SPORULATION PROTEIN E"/>
    <property type="match status" value="1"/>
</dbReference>
<dbReference type="SUPFAM" id="SSF81606">
    <property type="entry name" value="PP2C-like"/>
    <property type="match status" value="1"/>
</dbReference>
<sequence length="425" mass="49014">MDTSQNIKLKTKEEILESKLTLQKLQFNRVLEITQAINNNIAISDLFNLYKGLLTWEMRVKKFALYTRQKETWICVTSAGIEACDLEENIEDYLPNYHRRQSVDEPNHPLLQHFSIVLPVYHKDYAIAYTFLGPDALNDSENHGYDPITLISAITNIIAVAIENKRLFKRQLDQERLKREMELAVQVQNMLIPSELPNNEQYEFAGIYQPHEGVGGDYYDFFEVGSGEVAFCIADISGKGIAAALLMSNFQANLQTLVHRKYLSVKKFTNRLNSLVLRTTKGDKFITFFIARYHVRKRRLRYLCAGHNPPFMYTQGKIQRLDKGCTILGAFAKIPSIEFGEIFLEDDALFLLYTDGLTDLQNDKDEYFNDTHVEQFMKKHNSLPVGEFNVKLMEEVNRFKGERSFPDDISVLTGRLFVNGKMENA</sequence>
<accession>A0A915VK71</accession>
<dbReference type="Gene3D" id="3.60.40.10">
    <property type="entry name" value="PPM-type phosphatase domain"/>
    <property type="match status" value="1"/>
</dbReference>
<dbReference type="Proteomes" id="UP001060919">
    <property type="component" value="Chromosome"/>
</dbReference>
<evidence type="ECO:0000256" key="1">
    <source>
        <dbReference type="ARBA" id="ARBA00022801"/>
    </source>
</evidence>
<organism evidence="3 4">
    <name type="scientific">Aureispira anguillae</name>
    <dbReference type="NCBI Taxonomy" id="2864201"/>
    <lineage>
        <taxon>Bacteria</taxon>
        <taxon>Pseudomonadati</taxon>
        <taxon>Bacteroidota</taxon>
        <taxon>Saprospiria</taxon>
        <taxon>Saprospirales</taxon>
        <taxon>Saprospiraceae</taxon>
        <taxon>Aureispira</taxon>
    </lineage>
</organism>
<dbReference type="InterPro" id="IPR036457">
    <property type="entry name" value="PPM-type-like_dom_sf"/>
</dbReference>
<gene>
    <name evidence="3" type="ORF">AsAng_0002390</name>
</gene>
<dbReference type="AlphaFoldDB" id="A0A915VK71"/>
<feature type="domain" description="PPM-type phosphatase" evidence="2">
    <location>
        <begin position="199"/>
        <end position="416"/>
    </location>
</feature>
<dbReference type="Pfam" id="PF07228">
    <property type="entry name" value="SpoIIE"/>
    <property type="match status" value="1"/>
</dbReference>
<proteinExistence type="predicted"/>
<reference evidence="3" key="1">
    <citation type="submission" date="2022-09" db="EMBL/GenBank/DDBJ databases">
        <title>Aureispira anguillicida sp. nov., isolated from Leptocephalus of Japanese eel Anguilla japonica.</title>
        <authorList>
            <person name="Yuasa K."/>
            <person name="Mekata T."/>
            <person name="Ikunari K."/>
        </authorList>
    </citation>
    <scope>NUCLEOTIDE SEQUENCE</scope>
    <source>
        <strain evidence="3">EL160426</strain>
    </source>
</reference>
<dbReference type="SMART" id="SM00331">
    <property type="entry name" value="PP2C_SIG"/>
    <property type="match status" value="1"/>
</dbReference>
<dbReference type="PANTHER" id="PTHR43156">
    <property type="entry name" value="STAGE II SPORULATION PROTEIN E-RELATED"/>
    <property type="match status" value="1"/>
</dbReference>
<protein>
    <submittedName>
        <fullName evidence="3">PP2C family protein-serine/threonine phosphatase</fullName>
    </submittedName>
</protein>
<keyword evidence="1" id="KW-0378">Hydrolase</keyword>
<dbReference type="InterPro" id="IPR052016">
    <property type="entry name" value="Bact_Sigma-Reg"/>
</dbReference>
<dbReference type="KEGG" id="aup:AsAng_0002390"/>
<evidence type="ECO:0000313" key="4">
    <source>
        <dbReference type="Proteomes" id="UP001060919"/>
    </source>
</evidence>
<evidence type="ECO:0000259" key="2">
    <source>
        <dbReference type="SMART" id="SM00331"/>
    </source>
</evidence>
<dbReference type="InterPro" id="IPR001932">
    <property type="entry name" value="PPM-type_phosphatase-like_dom"/>
</dbReference>
<keyword evidence="4" id="KW-1185">Reference proteome</keyword>